<dbReference type="GO" id="GO:1990334">
    <property type="term" value="C:Bfa1-Bub2 complex"/>
    <property type="evidence" value="ECO:0007669"/>
    <property type="project" value="InterPro"/>
</dbReference>
<feature type="region of interest" description="Disordered" evidence="1">
    <location>
        <begin position="231"/>
        <end position="250"/>
    </location>
</feature>
<dbReference type="GO" id="GO:0044732">
    <property type="term" value="C:mitotic spindle pole body"/>
    <property type="evidence" value="ECO:0007669"/>
    <property type="project" value="TreeGrafter"/>
</dbReference>
<feature type="compositionally biased region" description="Polar residues" evidence="1">
    <location>
        <begin position="516"/>
        <end position="530"/>
    </location>
</feature>
<accession>A0A2I2FR49</accession>
<evidence type="ECO:0000313" key="3">
    <source>
        <dbReference type="Proteomes" id="UP000234275"/>
    </source>
</evidence>
<feature type="compositionally biased region" description="Low complexity" evidence="1">
    <location>
        <begin position="455"/>
        <end position="485"/>
    </location>
</feature>
<organism evidence="2 3">
    <name type="scientific">Aspergillus steynii IBT 23096</name>
    <dbReference type="NCBI Taxonomy" id="1392250"/>
    <lineage>
        <taxon>Eukaryota</taxon>
        <taxon>Fungi</taxon>
        <taxon>Dikarya</taxon>
        <taxon>Ascomycota</taxon>
        <taxon>Pezizomycotina</taxon>
        <taxon>Eurotiomycetes</taxon>
        <taxon>Eurotiomycetidae</taxon>
        <taxon>Eurotiales</taxon>
        <taxon>Aspergillaceae</taxon>
        <taxon>Aspergillus</taxon>
        <taxon>Aspergillus subgen. Circumdati</taxon>
    </lineage>
</organism>
<dbReference type="GeneID" id="36561530"/>
<evidence type="ECO:0000313" key="2">
    <source>
        <dbReference type="EMBL" id="PLB43091.1"/>
    </source>
</evidence>
<dbReference type="RefSeq" id="XP_024698393.1">
    <property type="nucleotide sequence ID" value="XM_024853832.1"/>
</dbReference>
<dbReference type="InterPro" id="IPR034586">
    <property type="entry name" value="Bfa1/Byr4"/>
</dbReference>
<dbReference type="PANTHER" id="PTHR35140:SF1">
    <property type="entry name" value="MITOTIC CHECK POINT PROTEIN BFA1"/>
    <property type="match status" value="1"/>
</dbReference>
<protein>
    <submittedName>
        <fullName evidence="2">Cytokinesis regulator</fullName>
    </submittedName>
</protein>
<sequence>MESLTFHLRHGDEETIESWDDDGDLQCYEDIQLRAASSATSVTTSSIRRSGHRDSISSRRSARSDLDSTAGDDEDWQVQLLDNEEAVNEEAIASAKSAGIPLPANVPKSALVGGTIKRLGRRKTKHNFVDDWSEDVEFPDPDAILELKSPQAATFPESLQQISSAAASPVKNSASPFWGDDITIRLQSSSAHMERYREDEVGDVEDIPTIKPAKLRSPQKASVVNKPISDKERNRVGAPEDNFESDFELPPDNLIRLSPLKAKAGTQSPSPEDFDMEWSEGSIGVRFGGTTRDHRSNPSSSVSVVSPSASSCLTGESEDEGLDGLIIPEGPLDLTTSMQKRLGSKTASVKIPETKQASQETTDQDDFFSGLELEGGDIFDTKRLSMNPNIKCKTDPGSPARRSATTLTFTNTTVSPKTRIPRLSNHDRQHSTHLETVSESGAPLSKFRTSFPKTSGHSSHSSMSGISSHATPLASPTSLSPSRRLGAGARLSRDSSSSERTVTGRQLLKTKRSLPTIRNPSPSVSASFPQNLRQDWMGCPIGSNPRPKTPVERFGNEARLLGRRLQAPFIPAGASEHQSHHASVKNYRHTRRTNSDSSQETVASQGQVSRLPRPGRYEAVGPNASDSGTLVTAAKRTLTRPTRRRNFGDGTELASFDDLPTSSTAESKFVKHPSGRGAPRSLKNKLGRSQTIPSRTEVQQPVLGIPSKPYDPTPRFARDTNASRNAREQRIASMTSGSKPRENNALVSLSSNWKPQTISRVPASPLSIRSKKSRTATIPGSKPHLIKPLGAGVQERKSVNGMRYNPTAFRWEGNESLAQDFDADSPQSPKPAPALITNVGAMQNVQVVGGMVFDPQRMCWLKLAPLQPGTKGLVAVQDEDDIFAGLGNLEEKSGGSMPPTSGVTSDELGPVVSGDDRSCGDSSDEWPMTEEFDVGPEFIRRQRAEEEKWRRKVNRWTDFDRGKFGDSWRWAIRDLVGFNSTLSVQGFGGS</sequence>
<feature type="compositionally biased region" description="Polar residues" evidence="1">
    <location>
        <begin position="595"/>
        <end position="608"/>
    </location>
</feature>
<name>A0A2I2FR49_9EURO</name>
<feature type="compositionally biased region" description="Polar residues" evidence="1">
    <location>
        <begin position="403"/>
        <end position="416"/>
    </location>
</feature>
<gene>
    <name evidence="2" type="ORF">P170DRAFT_481046</name>
</gene>
<feature type="region of interest" description="Disordered" evidence="1">
    <location>
        <begin position="345"/>
        <end position="364"/>
    </location>
</feature>
<dbReference type="GO" id="GO:0005096">
    <property type="term" value="F:GTPase activator activity"/>
    <property type="evidence" value="ECO:0007669"/>
    <property type="project" value="InterPro"/>
</dbReference>
<dbReference type="OrthoDB" id="19159at2759"/>
<dbReference type="Proteomes" id="UP000234275">
    <property type="component" value="Unassembled WGS sequence"/>
</dbReference>
<feature type="region of interest" description="Disordered" evidence="1">
    <location>
        <begin position="285"/>
        <end position="330"/>
    </location>
</feature>
<keyword evidence="3" id="KW-1185">Reference proteome</keyword>
<feature type="compositionally biased region" description="Polar residues" evidence="1">
    <location>
        <begin position="687"/>
        <end position="699"/>
    </location>
</feature>
<dbReference type="EMBL" id="MSFO01000011">
    <property type="protein sequence ID" value="PLB43091.1"/>
    <property type="molecule type" value="Genomic_DNA"/>
</dbReference>
<comment type="caution">
    <text evidence="2">The sequence shown here is derived from an EMBL/GenBank/DDBJ whole genome shotgun (WGS) entry which is preliminary data.</text>
</comment>
<proteinExistence type="predicted"/>
<dbReference type="PANTHER" id="PTHR35140">
    <property type="entry name" value="MITOTIC CHECK POINT PROTEIN BFA1"/>
    <property type="match status" value="1"/>
</dbReference>
<feature type="region of interest" description="Disordered" evidence="1">
    <location>
        <begin position="37"/>
        <end position="74"/>
    </location>
</feature>
<dbReference type="VEuPathDB" id="FungiDB:P170DRAFT_481046"/>
<feature type="compositionally biased region" description="Low complexity" evidence="1">
    <location>
        <begin position="297"/>
        <end position="311"/>
    </location>
</feature>
<feature type="region of interest" description="Disordered" evidence="1">
    <location>
        <begin position="888"/>
        <end position="927"/>
    </location>
</feature>
<dbReference type="GO" id="GO:0031578">
    <property type="term" value="P:mitotic spindle orientation checkpoint signaling"/>
    <property type="evidence" value="ECO:0007669"/>
    <property type="project" value="TreeGrafter"/>
</dbReference>
<feature type="compositionally biased region" description="Basic residues" evidence="1">
    <location>
        <begin position="580"/>
        <end position="592"/>
    </location>
</feature>
<evidence type="ECO:0000256" key="1">
    <source>
        <dbReference type="SAM" id="MobiDB-lite"/>
    </source>
</evidence>
<feature type="compositionally biased region" description="Basic and acidic residues" evidence="1">
    <location>
        <begin position="52"/>
        <end position="66"/>
    </location>
</feature>
<feature type="region of interest" description="Disordered" evidence="1">
    <location>
        <begin position="572"/>
        <end position="725"/>
    </location>
</feature>
<reference evidence="2 3" key="1">
    <citation type="submission" date="2016-12" db="EMBL/GenBank/DDBJ databases">
        <title>The genomes of Aspergillus section Nigri reveals drivers in fungal speciation.</title>
        <authorList>
            <consortium name="DOE Joint Genome Institute"/>
            <person name="Vesth T.C."/>
            <person name="Nybo J."/>
            <person name="Theobald S."/>
            <person name="Brandl J."/>
            <person name="Frisvad J.C."/>
            <person name="Nielsen K.F."/>
            <person name="Lyhne E.K."/>
            <person name="Kogle M.E."/>
            <person name="Kuo A."/>
            <person name="Riley R."/>
            <person name="Clum A."/>
            <person name="Nolan M."/>
            <person name="Lipzen A."/>
            <person name="Salamov A."/>
            <person name="Henrissat B."/>
            <person name="Wiebenga A."/>
            <person name="De Vries R.P."/>
            <person name="Grigoriev I.V."/>
            <person name="Mortensen U.H."/>
            <person name="Andersen M.R."/>
            <person name="Baker S.E."/>
        </authorList>
    </citation>
    <scope>NUCLEOTIDE SEQUENCE [LARGE SCALE GENOMIC DNA]</scope>
    <source>
        <strain evidence="2 3">IBT 23096</strain>
    </source>
</reference>
<feature type="compositionally biased region" description="Basic and acidic residues" evidence="1">
    <location>
        <begin position="424"/>
        <end position="433"/>
    </location>
</feature>
<dbReference type="AlphaFoldDB" id="A0A2I2FR49"/>
<feature type="region of interest" description="Disordered" evidence="1">
    <location>
        <begin position="389"/>
        <end position="530"/>
    </location>
</feature>
<feature type="compositionally biased region" description="Low complexity" evidence="1">
    <location>
        <begin position="37"/>
        <end position="48"/>
    </location>
</feature>
<dbReference type="STRING" id="1392250.A0A2I2FR49"/>